<dbReference type="PANTHER" id="PTHR10887:SF495">
    <property type="entry name" value="HELICASE SENATAXIN ISOFORM X1-RELATED"/>
    <property type="match status" value="1"/>
</dbReference>
<dbReference type="Proteomes" id="UP000006352">
    <property type="component" value="Unassembled WGS sequence"/>
</dbReference>
<dbReference type="HOGENOM" id="CLU_280187_0_0_1"/>
<dbReference type="InParanoid" id="J4GH12"/>
<dbReference type="CDD" id="cd18808">
    <property type="entry name" value="SF1_C_Upf1"/>
    <property type="match status" value="1"/>
</dbReference>
<dbReference type="Pfam" id="PF13087">
    <property type="entry name" value="AAA_12"/>
    <property type="match status" value="1"/>
</dbReference>
<dbReference type="InterPro" id="IPR027417">
    <property type="entry name" value="P-loop_NTPase"/>
</dbReference>
<evidence type="ECO:0000313" key="3">
    <source>
        <dbReference type="EMBL" id="CCM06043.1"/>
    </source>
</evidence>
<dbReference type="PROSITE" id="PS51391">
    <property type="entry name" value="CID"/>
    <property type="match status" value="1"/>
</dbReference>
<evidence type="ECO:0000256" key="1">
    <source>
        <dbReference type="SAM" id="MobiDB-lite"/>
    </source>
</evidence>
<dbReference type="InterPro" id="IPR006569">
    <property type="entry name" value="CID_dom"/>
</dbReference>
<dbReference type="STRING" id="599839.J4GH12"/>
<feature type="compositionally biased region" description="Low complexity" evidence="1">
    <location>
        <begin position="831"/>
        <end position="841"/>
    </location>
</feature>
<dbReference type="InterPro" id="IPR024638">
    <property type="entry name" value="Ctk3_N"/>
</dbReference>
<dbReference type="Pfam" id="PF13245">
    <property type="entry name" value="AAA_19"/>
    <property type="match status" value="1"/>
</dbReference>
<dbReference type="GeneID" id="24100954"/>
<name>J4GH12_9APHY</name>
<dbReference type="Pfam" id="PF12350">
    <property type="entry name" value="CTK3_C"/>
    <property type="match status" value="1"/>
</dbReference>
<dbReference type="InterPro" id="IPR024637">
    <property type="entry name" value="Ctk3_C"/>
</dbReference>
<dbReference type="PANTHER" id="PTHR10887">
    <property type="entry name" value="DNA2/NAM7 HELICASE FAMILY"/>
    <property type="match status" value="1"/>
</dbReference>
<organism evidence="3 4">
    <name type="scientific">Fibroporia radiculosa</name>
    <dbReference type="NCBI Taxonomy" id="599839"/>
    <lineage>
        <taxon>Eukaryota</taxon>
        <taxon>Fungi</taxon>
        <taxon>Dikarya</taxon>
        <taxon>Basidiomycota</taxon>
        <taxon>Agaricomycotina</taxon>
        <taxon>Agaricomycetes</taxon>
        <taxon>Polyporales</taxon>
        <taxon>Fibroporiaceae</taxon>
        <taxon>Fibroporia</taxon>
    </lineage>
</organism>
<evidence type="ECO:0000313" key="4">
    <source>
        <dbReference type="Proteomes" id="UP000006352"/>
    </source>
</evidence>
<evidence type="ECO:0000259" key="2">
    <source>
        <dbReference type="PROSITE" id="PS51391"/>
    </source>
</evidence>
<dbReference type="InterPro" id="IPR041679">
    <property type="entry name" value="DNA2/NAM7-like_C"/>
</dbReference>
<dbReference type="RefSeq" id="XP_012185326.1">
    <property type="nucleotide sequence ID" value="XM_012329936.1"/>
</dbReference>
<feature type="region of interest" description="Disordered" evidence="1">
    <location>
        <begin position="821"/>
        <end position="843"/>
    </location>
</feature>
<reference evidence="3 4" key="1">
    <citation type="journal article" date="2012" name="Appl. Environ. Microbiol.">
        <title>Short-read sequencing for genomic analysis of the brown rot fungus Fibroporia radiculosa.</title>
        <authorList>
            <person name="Tang J.D."/>
            <person name="Perkins A.D."/>
            <person name="Sonstegard T.S."/>
            <person name="Schroeder S.G."/>
            <person name="Burgess S.C."/>
            <person name="Diehl S.V."/>
        </authorList>
    </citation>
    <scope>NUCLEOTIDE SEQUENCE [LARGE SCALE GENOMIC DNA]</scope>
    <source>
        <strain evidence="3 4">TFFH 294</strain>
    </source>
</reference>
<dbReference type="Gene3D" id="1.25.40.90">
    <property type="match status" value="1"/>
</dbReference>
<feature type="region of interest" description="Disordered" evidence="1">
    <location>
        <begin position="1045"/>
        <end position="1122"/>
    </location>
</feature>
<dbReference type="EMBL" id="HE797222">
    <property type="protein sequence ID" value="CCM06043.1"/>
    <property type="molecule type" value="Genomic_DNA"/>
</dbReference>
<protein>
    <recommendedName>
        <fullName evidence="2">CID domain-containing protein</fullName>
    </recommendedName>
</protein>
<dbReference type="InterPro" id="IPR045055">
    <property type="entry name" value="DNA2/NAM7-like"/>
</dbReference>
<dbReference type="InterPro" id="IPR008942">
    <property type="entry name" value="ENTH_VHS"/>
</dbReference>
<dbReference type="Gene3D" id="3.40.50.300">
    <property type="entry name" value="P-loop containing nucleotide triphosphate hydrolases"/>
    <property type="match status" value="2"/>
</dbReference>
<accession>J4GH12</accession>
<feature type="domain" description="CID" evidence="2">
    <location>
        <begin position="852"/>
        <end position="1001"/>
    </location>
</feature>
<dbReference type="SUPFAM" id="SSF52540">
    <property type="entry name" value="P-loop containing nucleoside triphosphate hydrolases"/>
    <property type="match status" value="1"/>
</dbReference>
<gene>
    <name evidence="3" type="ORF">FIBRA_08289</name>
</gene>
<proteinExistence type="predicted"/>
<feature type="compositionally biased region" description="Acidic residues" evidence="1">
    <location>
        <begin position="1070"/>
        <end position="1103"/>
    </location>
</feature>
<dbReference type="Pfam" id="PF12243">
    <property type="entry name" value="CTK3"/>
    <property type="match status" value="1"/>
</dbReference>
<keyword evidence="4" id="KW-1185">Reference proteome</keyword>
<dbReference type="AlphaFoldDB" id="J4GH12"/>
<dbReference type="InterPro" id="IPR047187">
    <property type="entry name" value="SF1_C_Upf1"/>
</dbReference>
<dbReference type="OrthoDB" id="6513042at2759"/>
<sequence length="1122" mass="125673">MSSSLVSQSCFLEQIIVPAFSRRICLRRFSNGHTSTAVEAIQQLEPDILGVSIQLANDGTIDAIALATGDRVFLLSIEDGSPGKFAALNALFAGPLLATFRMADVALQICYHLGFHCRGVELGTLIPAPEPWSPSRFVDVRVTPGINRHPINAVWHGLGDTNLCLRAWLSVKLAEESRSYVESAAKVNTAVIDAAELRCLGRWVTNIQLLEMAKPDQMENEFDDIELVDGNIVLRNSRFKTRVRRSEQTSVVLDTEDGKTIYGQAIRAEGKSTTIKVTEGRFRRGIGSIRVVGREEPTNAERARDEFILRVLYGEASLSRSLLIQMLWFPSALGPAQCNITQKSTPENISTERELNASQARVVESMISLTSPLVIVHGPPGTGKTKTISSATHVWQEKGQPVWVVAQSNVGVKNIAASFHKHRIGFKLIVSKEFYVEWYTFCPRPFYCKKSLKDSMTTRHEHIYGPIEKYLIRSDDLFRCDPVEMERMLGSSHVILCTLGMMSNPALDDCRIYKFVPVERLVVDEASQIDTFEFMHLLYKFKKLHKLCFFGDPKQLPPFGKDNAPDIQTIFDLKHLKPQAHFLDTQYRMPAPLGNFISHNVYNSKLRSVHRIKDASCIVFVDVAKGTEAKSGNSWINMEEVHAAVNLVRHYYQKMRFCIITPYDAQRGAIQRQLKAEKLPWECHEEEFVIVSTVRTGGPGFLRSQARTNVMLTRCTAGMVIVTNRQFFNNGGRDTLLGKLAEYWVGIRGREATWTSPMLIAGRTAKLPKFRTGTVPISTAAPKLPVTALAQPKTSIPPTLSMQKLSINSSDTSVVRYHTPQGAFPPLPGASSRSSGSSGKWFSRRGRGSVLPAAIGPSCPRGSDTPWRKDMVASIQKVVGYALKYFSGCGEDLWDCIVEECQKGSINNRINILYLLDSLCETSLLAKSHQGHVGQDGAQTSFYVDYVARDLGKIVEYVVPEGRQGLPNLMSTKQILESWRSKRVLDPQKVDDVMATLDTRRASLEQEQQADNTASRERTTTLARGEVFKRIEEDRERHKRLRERRWVQPVSHNPHTHLPPQLASFLPLTDDGDGEGELTLDIEFENDWETTSDWNEDDDEAAADENHLCFPSNDGEQEMDLS</sequence>